<dbReference type="OrthoDB" id="154912at2"/>
<dbReference type="AlphaFoldDB" id="A0A2N5M7H1"/>
<dbReference type="InterPro" id="IPR038750">
    <property type="entry name" value="YczE/YyaS-like"/>
</dbReference>
<dbReference type="RefSeq" id="WP_101641283.1">
    <property type="nucleotide sequence ID" value="NZ_PGUY01000025.1"/>
</dbReference>
<proteinExistence type="predicted"/>
<evidence type="ECO:0000256" key="1">
    <source>
        <dbReference type="SAM" id="Phobius"/>
    </source>
</evidence>
<accession>A0A2N5M7H1</accession>
<keyword evidence="1" id="KW-0812">Transmembrane</keyword>
<dbReference type="PANTHER" id="PTHR40078:SF1">
    <property type="entry name" value="INTEGRAL MEMBRANE PROTEIN"/>
    <property type="match status" value="1"/>
</dbReference>
<evidence type="ECO:0000313" key="2">
    <source>
        <dbReference type="EMBL" id="PLT30282.1"/>
    </source>
</evidence>
<dbReference type="EMBL" id="PGUY01000025">
    <property type="protein sequence ID" value="PLT30282.1"/>
    <property type="molecule type" value="Genomic_DNA"/>
</dbReference>
<evidence type="ECO:0008006" key="4">
    <source>
        <dbReference type="Google" id="ProtNLM"/>
    </source>
</evidence>
<keyword evidence="1" id="KW-0472">Membrane</keyword>
<keyword evidence="1" id="KW-1133">Transmembrane helix</keyword>
<evidence type="ECO:0000313" key="3">
    <source>
        <dbReference type="Proteomes" id="UP000234748"/>
    </source>
</evidence>
<dbReference type="Pfam" id="PF19700">
    <property type="entry name" value="DUF6198"/>
    <property type="match status" value="1"/>
</dbReference>
<gene>
    <name evidence="2" type="ORF">CUU66_08660</name>
</gene>
<feature type="transmembrane region" description="Helical" evidence="1">
    <location>
        <begin position="75"/>
        <end position="96"/>
    </location>
</feature>
<feature type="transmembrane region" description="Helical" evidence="1">
    <location>
        <begin position="154"/>
        <end position="181"/>
    </location>
</feature>
<sequence>MPLYFRYIMFFSGLTLFGLGIATAIQVKHLGLHPWDVLSVALYDHFGVSIGFWGVVVGLLLIGVSAITARKYISIGTFLNALLIGPIVDFFLWSDILPSATDTWTDYLVILCGIILTGIGGGMYVAAGIGAGPRDGFMLSISEKTGISISSARILVESVILVAGLLLGGPVFIMSFIYTLIQSPVFQKSLLFFRKINSSTSVKKAA</sequence>
<comment type="caution">
    <text evidence="2">The sequence shown here is derived from an EMBL/GenBank/DDBJ whole genome shotgun (WGS) entry which is preliminary data.</text>
</comment>
<reference evidence="2 3" key="1">
    <citation type="submission" date="2017-11" db="EMBL/GenBank/DDBJ databases">
        <title>Comparitive Functional Genomics of Dry Heat Resistant strains isolated from the Viking Spacecraft.</title>
        <authorList>
            <person name="Seuylemezian A."/>
            <person name="Cooper K."/>
            <person name="Vaishampayan P."/>
        </authorList>
    </citation>
    <scope>NUCLEOTIDE SEQUENCE [LARGE SCALE GENOMIC DNA]</scope>
    <source>
        <strain evidence="2 3">V1-29</strain>
    </source>
</reference>
<feature type="transmembrane region" description="Helical" evidence="1">
    <location>
        <begin position="108"/>
        <end position="133"/>
    </location>
</feature>
<dbReference type="PANTHER" id="PTHR40078">
    <property type="entry name" value="INTEGRAL MEMBRANE PROTEIN-RELATED"/>
    <property type="match status" value="1"/>
</dbReference>
<organism evidence="2 3">
    <name type="scientific">Peribacillus deserti</name>
    <dbReference type="NCBI Taxonomy" id="673318"/>
    <lineage>
        <taxon>Bacteria</taxon>
        <taxon>Bacillati</taxon>
        <taxon>Bacillota</taxon>
        <taxon>Bacilli</taxon>
        <taxon>Bacillales</taxon>
        <taxon>Bacillaceae</taxon>
        <taxon>Peribacillus</taxon>
    </lineage>
</organism>
<protein>
    <recommendedName>
        <fullName evidence="4">YitT family protein</fullName>
    </recommendedName>
</protein>
<dbReference type="Proteomes" id="UP000234748">
    <property type="component" value="Unassembled WGS sequence"/>
</dbReference>
<name>A0A2N5M7H1_9BACI</name>
<feature type="transmembrane region" description="Helical" evidence="1">
    <location>
        <begin position="48"/>
        <end position="68"/>
    </location>
</feature>
<keyword evidence="3" id="KW-1185">Reference proteome</keyword>